<dbReference type="InterPro" id="IPR039480">
    <property type="entry name" value="C-C_Bond_Lyase-like"/>
</dbReference>
<protein>
    <submittedName>
        <fullName evidence="4">Citrate lyase beta subunit</fullName>
    </submittedName>
</protein>
<reference evidence="5" key="1">
    <citation type="submission" date="2016-10" db="EMBL/GenBank/DDBJ databases">
        <authorList>
            <person name="Varghese N."/>
            <person name="Submissions S."/>
        </authorList>
    </citation>
    <scope>NUCLEOTIDE SEQUENCE [LARGE SCALE GENOMIC DNA]</scope>
    <source>
        <strain evidence="5">CGMCC 1.10223</strain>
    </source>
</reference>
<dbReference type="Gene3D" id="3.20.20.60">
    <property type="entry name" value="Phosphoenolpyruvate-binding domains"/>
    <property type="match status" value="1"/>
</dbReference>
<dbReference type="InterPro" id="IPR040442">
    <property type="entry name" value="Pyrv_kinase-like_dom_sf"/>
</dbReference>
<dbReference type="InterPro" id="IPR015813">
    <property type="entry name" value="Pyrv/PenolPyrv_kinase-like_dom"/>
</dbReference>
<dbReference type="OrthoDB" id="9786940at2"/>
<keyword evidence="2" id="KW-0479">Metal-binding</keyword>
<dbReference type="EMBL" id="FONN01000008">
    <property type="protein sequence ID" value="SFE85210.1"/>
    <property type="molecule type" value="Genomic_DNA"/>
</dbReference>
<sequence length="401" mass="45678">MRYFDYFTWEEEEAVFFSAPTPFDHTTERELLAYAVGAALYCPATRQTISEDILNRKHEGLTTMVIDLEDAVGDHLVEMAEDSLLQQIFRLSSFLKIGSLSRDHLPLLFIRIRSAQQLARIIERLEEKISLITGFIFPKFTAANGEAYFSQIAAFNRQQSEGSPVLYGLPILETPAIIYRESRMEELLAIKQLLDRYQRYVLNVRIGATDFSSLFGLRRSKTMTIYDILPVRDCMADIMNIFGRMDASYVISGPVWEYFSGSKQAPVSSLFPLQPEQLSGRGERWPLRHSAAPETDGLLREVIMDKENGIIGKTIIHPSHIRPVQSLYAVTYEEYIDAQSIIASQGGYVGVLKSDYANKMNEVKPHMNWANRVIARSKIYGVLHEEQHFIALLASQEQAYV</sequence>
<evidence type="ECO:0000313" key="4">
    <source>
        <dbReference type="EMBL" id="SFE85210.1"/>
    </source>
</evidence>
<dbReference type="GO" id="GO:0000287">
    <property type="term" value="F:magnesium ion binding"/>
    <property type="evidence" value="ECO:0007669"/>
    <property type="project" value="TreeGrafter"/>
</dbReference>
<organism evidence="4 5">
    <name type="scientific">Paenibacillus algorifonticola</name>
    <dbReference type="NCBI Taxonomy" id="684063"/>
    <lineage>
        <taxon>Bacteria</taxon>
        <taxon>Bacillati</taxon>
        <taxon>Bacillota</taxon>
        <taxon>Bacilli</taxon>
        <taxon>Bacillales</taxon>
        <taxon>Paenibacillaceae</taxon>
        <taxon>Paenibacillus</taxon>
    </lineage>
</organism>
<dbReference type="GO" id="GO:0016829">
    <property type="term" value="F:lyase activity"/>
    <property type="evidence" value="ECO:0007669"/>
    <property type="project" value="UniProtKB-KW"/>
</dbReference>
<keyword evidence="4" id="KW-0456">Lyase</keyword>
<keyword evidence="3" id="KW-0460">Magnesium</keyword>
<gene>
    <name evidence="4" type="ORF">SAMN04487969_10829</name>
</gene>
<evidence type="ECO:0000313" key="5">
    <source>
        <dbReference type="Proteomes" id="UP000183410"/>
    </source>
</evidence>
<dbReference type="SUPFAM" id="SSF51621">
    <property type="entry name" value="Phosphoenolpyruvate/pyruvate domain"/>
    <property type="match status" value="1"/>
</dbReference>
<dbReference type="AlphaFoldDB" id="A0A1I2DZ36"/>
<dbReference type="GO" id="GO:0006107">
    <property type="term" value="P:oxaloacetate metabolic process"/>
    <property type="evidence" value="ECO:0007669"/>
    <property type="project" value="TreeGrafter"/>
</dbReference>
<name>A0A1I2DZ36_9BACL</name>
<dbReference type="Proteomes" id="UP000183410">
    <property type="component" value="Unassembled WGS sequence"/>
</dbReference>
<evidence type="ECO:0000256" key="3">
    <source>
        <dbReference type="ARBA" id="ARBA00022842"/>
    </source>
</evidence>
<evidence type="ECO:0000256" key="2">
    <source>
        <dbReference type="ARBA" id="ARBA00022723"/>
    </source>
</evidence>
<dbReference type="PANTHER" id="PTHR32308:SF10">
    <property type="entry name" value="CITRATE LYASE SUBUNIT BETA"/>
    <property type="match status" value="1"/>
</dbReference>
<keyword evidence="5" id="KW-1185">Reference proteome</keyword>
<dbReference type="PANTHER" id="PTHR32308">
    <property type="entry name" value="LYASE BETA SUBUNIT, PUTATIVE (AFU_ORTHOLOGUE AFUA_4G13030)-RELATED"/>
    <property type="match status" value="1"/>
</dbReference>
<proteinExistence type="predicted"/>
<evidence type="ECO:0000256" key="1">
    <source>
        <dbReference type="ARBA" id="ARBA00001946"/>
    </source>
</evidence>
<comment type="cofactor">
    <cofactor evidence="1">
        <name>Mg(2+)</name>
        <dbReference type="ChEBI" id="CHEBI:18420"/>
    </cofactor>
</comment>
<accession>A0A1I2DZ36</accession>
<dbReference type="Pfam" id="PF15617">
    <property type="entry name" value="C-C_Bond_Lyase"/>
    <property type="match status" value="1"/>
</dbReference>
<dbReference type="RefSeq" id="WP_074904822.1">
    <property type="nucleotide sequence ID" value="NZ_FONN01000008.1"/>
</dbReference>